<gene>
    <name evidence="1" type="ORF">SAMN05444008_105171</name>
</gene>
<proteinExistence type="predicted"/>
<evidence type="ECO:0000313" key="2">
    <source>
        <dbReference type="Proteomes" id="UP000184368"/>
    </source>
</evidence>
<protein>
    <submittedName>
        <fullName evidence="1">Uncharacterized protein</fullName>
    </submittedName>
</protein>
<reference evidence="1 2" key="1">
    <citation type="submission" date="2016-11" db="EMBL/GenBank/DDBJ databases">
        <authorList>
            <person name="Jaros S."/>
            <person name="Januszkiewicz K."/>
            <person name="Wedrychowicz H."/>
        </authorList>
    </citation>
    <scope>NUCLEOTIDE SEQUENCE [LARGE SCALE GENOMIC DNA]</scope>
    <source>
        <strain evidence="1 2">DSM 26897</strain>
    </source>
</reference>
<sequence>MRVSMVGGRKFRTFNVINDCTREAQVTEIDISLSSKRVI</sequence>
<keyword evidence="2" id="KW-1185">Reference proteome</keyword>
<dbReference type="AlphaFoldDB" id="A0A1M4ZCD3"/>
<accession>A0A1M4ZCD3</accession>
<name>A0A1M4ZCD3_9BACT</name>
<dbReference type="Proteomes" id="UP000184368">
    <property type="component" value="Unassembled WGS sequence"/>
</dbReference>
<dbReference type="EMBL" id="FQUO01000005">
    <property type="protein sequence ID" value="SHF15699.1"/>
    <property type="molecule type" value="Genomic_DNA"/>
</dbReference>
<organism evidence="1 2">
    <name type="scientific">Cnuella takakiae</name>
    <dbReference type="NCBI Taxonomy" id="1302690"/>
    <lineage>
        <taxon>Bacteria</taxon>
        <taxon>Pseudomonadati</taxon>
        <taxon>Bacteroidota</taxon>
        <taxon>Chitinophagia</taxon>
        <taxon>Chitinophagales</taxon>
        <taxon>Chitinophagaceae</taxon>
        <taxon>Cnuella</taxon>
    </lineage>
</organism>
<evidence type="ECO:0000313" key="1">
    <source>
        <dbReference type="EMBL" id="SHF15699.1"/>
    </source>
</evidence>